<keyword evidence="2" id="KW-1185">Reference proteome</keyword>
<protein>
    <submittedName>
        <fullName evidence="1">Uncharacterized protein</fullName>
    </submittedName>
</protein>
<dbReference type="Proteomes" id="UP000546007">
    <property type="component" value="Unassembled WGS sequence"/>
</dbReference>
<dbReference type="OrthoDB" id="9757917at2"/>
<accession>A0A7W6HSN6</accession>
<evidence type="ECO:0000313" key="1">
    <source>
        <dbReference type="EMBL" id="MBB4024251.1"/>
    </source>
</evidence>
<dbReference type="SUPFAM" id="SSF52540">
    <property type="entry name" value="P-loop containing nucleoside triphosphate hydrolases"/>
    <property type="match status" value="1"/>
</dbReference>
<dbReference type="GeneID" id="93100471"/>
<comment type="caution">
    <text evidence="1">The sequence shown here is derived from an EMBL/GenBank/DDBJ whole genome shotgun (WGS) entry which is preliminary data.</text>
</comment>
<gene>
    <name evidence="1" type="ORF">GGR14_000012</name>
</gene>
<dbReference type="InterPro" id="IPR027417">
    <property type="entry name" value="P-loop_NTPase"/>
</dbReference>
<sequence>MNDKCLDIITRITVELHKDDDYKQKLGSGVLYFNKQLAGTVYLLTAKHCLSGFKEREKVSLRFFNPETGTYDYITPVKQNILLHPIDDAGIVILNQRELSTIVSDLPPVFIINKNVGFDEAVTKGFPIASLDQTSETGESSLVTLNMRYLQEIPTEHAFQLSTLDDYNEDSIKGMSGAGIFIEACEELYLNGIFTRFTDEDRGKVIYAQKLTSFNELLGNKYKKKMPLAFLGHHGLGHKTFENSVKESVANLGPRYCQKVNVKTGTAKYFDSVAKTPDYYNRLNRCIDAWLTEKSYRTRDDSSRIGHLESNLKTIRNDFVDALNGLDRRVQEIIDFSILMKRVENLQNELEDVRHKLYSDFSSIGKDETYKKELETDQTRLSEISSDLRTFTEDVEDLKISLANKPYLIIKGEAGCGKSHLMGDIANNRIAHGLPTLLFLGSDFAEGTYETTITSKIGFTGTFQKFLYSFNQIGCQIGSRVLLMIDALNEGNQATLWKERLPGLIKSLEVYPAIGLVVSVRDTYFEDVIPERPETSCSATIIEHKGFKGLEYEAVRQFCIAYELNLPNVPILTPEFCNPLFLKIVCDTLEISGEKDFPKGFNGVSALFNQYFKNLDQKFSEKRPEYKYRNVASTSVRLLAIPVFEAKYNLLKKQDADSILQKHFPACPTLLADLIDNNVLLKTKSQAREENEDCVVFCYQRISDFIIARVLVQQYQNWESFARVINTDNVLRAIFVESHWSCKGILEALAILIPEVFGHEVTDLIKFIPKTELKRKFYLCLDLISDALINSLNWRSIESINKNAIRRFLKSKLCRVGSDNWHYKLVELSVIPNHPFNADYFHVLMMRLTMPVRDGIFQFFFNGCAGYNDDKCANPLRRLIDWAWSEDVSRNADAESTRLTAIMLCWLLSSTYIKHRDEATKALVNLLSEKVDVLIGIMRSFEKVDDMYIYERLFAVAYGVVLRTSSSGELLNLAKYVYDTIFKHNNPPKNILLRDYARNIIEYVSYTMEMTSINMKKVRPPYSSDIPVWPTDDEVKHFHIDYEVPDFKERKGFEQNLIWESVKGGLADFWNKLASPVIEDFYPIQISEEKAYKKAQHLFKGDMKKVAILYSEDKARTILNDQTASNRKTSHDNLLEMLNKSFEQMMTKEQLKAMNEVIIPFHLKELSLRNHYSNRFPTDGARNWLVKRAYELGFDVELHGRYDRFAKDWTFRHSEDRIDRVGKKYQWIAFYEIMGILSDNYKFKDDYASNGYGEYELFHGTWQSLLRDINPSLITRDKCTVPDVEDAGFEEEEHKWYKDEIYDNWDYSGSDESWASLIADLPDPVSMIQKVDDESIEWLTLNNSVSWDEPKSIGKEKYQYKLKRHDVALYVDAILVKQQDIEQAIQSLKGRNLWGRFEFPSDDWQYLVNREKFWSPAYKDVYRSKSEWENPNAELNVPFIFSTEKACGHIEDDKSGTICNYSIPCRTLFEGLEMEYDVHDGQYIDKCGNLVAITYGYDQILVKKDPLLKFLKKSGMSILWVVRGEKRVYVSGGIGCLSEYNPCGIYHLDCNKEPYGFLKMYKRV</sequence>
<proteinExistence type="predicted"/>
<evidence type="ECO:0000313" key="2">
    <source>
        <dbReference type="Proteomes" id="UP000546007"/>
    </source>
</evidence>
<dbReference type="RefSeq" id="WP_124317422.1">
    <property type="nucleotide sequence ID" value="NZ_AP028155.1"/>
</dbReference>
<organism evidence="1 2">
    <name type="scientific">Butyricimonas faecihominis</name>
    <dbReference type="NCBI Taxonomy" id="1472416"/>
    <lineage>
        <taxon>Bacteria</taxon>
        <taxon>Pseudomonadati</taxon>
        <taxon>Bacteroidota</taxon>
        <taxon>Bacteroidia</taxon>
        <taxon>Bacteroidales</taxon>
        <taxon>Odoribacteraceae</taxon>
        <taxon>Butyricimonas</taxon>
    </lineage>
</organism>
<dbReference type="NCBIfam" id="NF041813">
    <property type="entry name" value="Avs2"/>
    <property type="match status" value="1"/>
</dbReference>
<dbReference type="EMBL" id="JACIES010000001">
    <property type="protein sequence ID" value="MBB4024251.1"/>
    <property type="molecule type" value="Genomic_DNA"/>
</dbReference>
<name>A0A7W6HSN6_9BACT</name>
<reference evidence="1 2" key="1">
    <citation type="submission" date="2020-08" db="EMBL/GenBank/DDBJ databases">
        <title>Genomic Encyclopedia of Type Strains, Phase IV (KMG-IV): sequencing the most valuable type-strain genomes for metagenomic binning, comparative biology and taxonomic classification.</title>
        <authorList>
            <person name="Goeker M."/>
        </authorList>
    </citation>
    <scope>NUCLEOTIDE SEQUENCE [LARGE SCALE GENOMIC DNA]</scope>
    <source>
        <strain evidence="1 2">DSM 105721</strain>
    </source>
</reference>
<dbReference type="SUPFAM" id="SSF50494">
    <property type="entry name" value="Trypsin-like serine proteases"/>
    <property type="match status" value="1"/>
</dbReference>
<dbReference type="InterPro" id="IPR009003">
    <property type="entry name" value="Peptidase_S1_PA"/>
</dbReference>